<sequence length="372" mass="39802" precursor="true">MRLFLLALLTASTASAAMTDVWIGTATAPSGASRGIYHLTLDDATGKLSSARLAAETTQPGFLAKHPTLPRLYSTIDARQSGVAEWRIGGEGSRKRLELLGQAPTGDGGPCHVSVDPSGRVLFTAQYGGGSVASYRLREDGSIAERASLMEHDEPSGVVADRQKECHPHSAMPSPDGRWVLVPDLGADRIYVYAFDVESGELNPHGSVKCEPGGGPRHFAFHPNGKFGYVVNELSMAVTAFAWDTEKGELELLQTFPTLTEEQRAGEVSNSASEVRVHPSGKVVYVGNRGHDSVTAFRIEADPSQLTPIDLEPIRGSHPRHFAVSPSGKWLLAAGRDSNTVAVFSIDGETGALQWTLESDYVPSPTCVLIVE</sequence>
<dbReference type="SUPFAM" id="SSF50974">
    <property type="entry name" value="Nitrous oxide reductase, N-terminal domain"/>
    <property type="match status" value="1"/>
</dbReference>
<keyword evidence="2" id="KW-0313">Glucose metabolism</keyword>
<dbReference type="EMBL" id="CP036349">
    <property type="protein sequence ID" value="QDV71974.1"/>
    <property type="molecule type" value="Genomic_DNA"/>
</dbReference>
<dbReference type="GO" id="GO:0005829">
    <property type="term" value="C:cytosol"/>
    <property type="evidence" value="ECO:0007669"/>
    <property type="project" value="TreeGrafter"/>
</dbReference>
<dbReference type="Pfam" id="PF10282">
    <property type="entry name" value="Lactonase"/>
    <property type="match status" value="1"/>
</dbReference>
<dbReference type="GO" id="GO:0006006">
    <property type="term" value="P:glucose metabolic process"/>
    <property type="evidence" value="ECO:0007669"/>
    <property type="project" value="UniProtKB-KW"/>
</dbReference>
<evidence type="ECO:0000256" key="2">
    <source>
        <dbReference type="ARBA" id="ARBA00022526"/>
    </source>
</evidence>
<comment type="similarity">
    <text evidence="1">Belongs to the cycloisomerase 2 family.</text>
</comment>
<proteinExistence type="inferred from homology"/>
<keyword evidence="2" id="KW-0119">Carbohydrate metabolism</keyword>
<dbReference type="KEGG" id="bmei:Spa11_01430"/>
<dbReference type="InterPro" id="IPR050282">
    <property type="entry name" value="Cycloisomerase_2"/>
</dbReference>
<gene>
    <name evidence="4" type="primary">pgl_1</name>
    <name evidence="4" type="ORF">Spa11_01430</name>
</gene>
<evidence type="ECO:0000256" key="1">
    <source>
        <dbReference type="ARBA" id="ARBA00005564"/>
    </source>
</evidence>
<feature type="chain" id="PRO_5022034564" evidence="3">
    <location>
        <begin position="17"/>
        <end position="372"/>
    </location>
</feature>
<dbReference type="RefSeq" id="WP_231933093.1">
    <property type="nucleotide sequence ID" value="NZ_CP036349.1"/>
</dbReference>
<dbReference type="Gene3D" id="2.130.10.10">
    <property type="entry name" value="YVTN repeat-like/Quinoprotein amine dehydrogenase"/>
    <property type="match status" value="1"/>
</dbReference>
<evidence type="ECO:0000313" key="5">
    <source>
        <dbReference type="Proteomes" id="UP000316426"/>
    </source>
</evidence>
<dbReference type="EC" id="3.1.1.31" evidence="4"/>
<dbReference type="GO" id="GO:0017057">
    <property type="term" value="F:6-phosphogluconolactonase activity"/>
    <property type="evidence" value="ECO:0007669"/>
    <property type="project" value="UniProtKB-EC"/>
</dbReference>
<evidence type="ECO:0000313" key="4">
    <source>
        <dbReference type="EMBL" id="QDV71974.1"/>
    </source>
</evidence>
<reference evidence="4 5" key="1">
    <citation type="submission" date="2019-02" db="EMBL/GenBank/DDBJ databases">
        <title>Deep-cultivation of Planctomycetes and their phenomic and genomic characterization uncovers novel biology.</title>
        <authorList>
            <person name="Wiegand S."/>
            <person name="Jogler M."/>
            <person name="Boedeker C."/>
            <person name="Pinto D."/>
            <person name="Vollmers J."/>
            <person name="Rivas-Marin E."/>
            <person name="Kohn T."/>
            <person name="Peeters S.H."/>
            <person name="Heuer A."/>
            <person name="Rast P."/>
            <person name="Oberbeckmann S."/>
            <person name="Bunk B."/>
            <person name="Jeske O."/>
            <person name="Meyerdierks A."/>
            <person name="Storesund J.E."/>
            <person name="Kallscheuer N."/>
            <person name="Luecker S."/>
            <person name="Lage O.M."/>
            <person name="Pohl T."/>
            <person name="Merkel B.J."/>
            <person name="Hornburger P."/>
            <person name="Mueller R.-W."/>
            <person name="Bruemmer F."/>
            <person name="Labrenz M."/>
            <person name="Spormann A.M."/>
            <person name="Op den Camp H."/>
            <person name="Overmann J."/>
            <person name="Amann R."/>
            <person name="Jetten M.S.M."/>
            <person name="Mascher T."/>
            <person name="Medema M.H."/>
            <person name="Devos D.P."/>
            <person name="Kaster A.-K."/>
            <person name="Ovreas L."/>
            <person name="Rohde M."/>
            <person name="Galperin M.Y."/>
            <person name="Jogler C."/>
        </authorList>
    </citation>
    <scope>NUCLEOTIDE SEQUENCE [LARGE SCALE GENOMIC DNA]</scope>
    <source>
        <strain evidence="4 5">Spa11</strain>
    </source>
</reference>
<name>A0A518K2E2_9BACT</name>
<accession>A0A518K2E2</accession>
<dbReference type="Proteomes" id="UP000316426">
    <property type="component" value="Chromosome"/>
</dbReference>
<dbReference type="InterPro" id="IPR015943">
    <property type="entry name" value="WD40/YVTN_repeat-like_dom_sf"/>
</dbReference>
<feature type="signal peptide" evidence="3">
    <location>
        <begin position="1"/>
        <end position="16"/>
    </location>
</feature>
<dbReference type="PANTHER" id="PTHR30344">
    <property type="entry name" value="6-PHOSPHOGLUCONOLACTONASE-RELATED"/>
    <property type="match status" value="1"/>
</dbReference>
<dbReference type="InterPro" id="IPR011045">
    <property type="entry name" value="N2O_reductase_N"/>
</dbReference>
<dbReference type="AlphaFoldDB" id="A0A518K2E2"/>
<protein>
    <submittedName>
        <fullName evidence="4">6-phosphogluconolactonase</fullName>
        <ecNumber evidence="4">3.1.1.31</ecNumber>
    </submittedName>
</protein>
<evidence type="ECO:0000256" key="3">
    <source>
        <dbReference type="SAM" id="SignalP"/>
    </source>
</evidence>
<dbReference type="PANTHER" id="PTHR30344:SF1">
    <property type="entry name" value="6-PHOSPHOGLUCONOLACTONASE"/>
    <property type="match status" value="1"/>
</dbReference>
<keyword evidence="4" id="KW-0378">Hydrolase</keyword>
<organism evidence="4 5">
    <name type="scientific">Botrimarina mediterranea</name>
    <dbReference type="NCBI Taxonomy" id="2528022"/>
    <lineage>
        <taxon>Bacteria</taxon>
        <taxon>Pseudomonadati</taxon>
        <taxon>Planctomycetota</taxon>
        <taxon>Planctomycetia</taxon>
        <taxon>Pirellulales</taxon>
        <taxon>Lacipirellulaceae</taxon>
        <taxon>Botrimarina</taxon>
    </lineage>
</organism>
<dbReference type="InterPro" id="IPR019405">
    <property type="entry name" value="Lactonase_7-beta_prop"/>
</dbReference>
<keyword evidence="3" id="KW-0732">Signal</keyword>
<keyword evidence="5" id="KW-1185">Reference proteome</keyword>